<name>A0ABQ9H749_9NEOP</name>
<protein>
    <recommendedName>
        <fullName evidence="6">Pro-resilin</fullName>
    </recommendedName>
</protein>
<dbReference type="Pfam" id="PF00379">
    <property type="entry name" value="Chitin_bind_4"/>
    <property type="match status" value="1"/>
</dbReference>
<organism evidence="4 5">
    <name type="scientific">Dryococelus australis</name>
    <dbReference type="NCBI Taxonomy" id="614101"/>
    <lineage>
        <taxon>Eukaryota</taxon>
        <taxon>Metazoa</taxon>
        <taxon>Ecdysozoa</taxon>
        <taxon>Arthropoda</taxon>
        <taxon>Hexapoda</taxon>
        <taxon>Insecta</taxon>
        <taxon>Pterygota</taxon>
        <taxon>Neoptera</taxon>
        <taxon>Polyneoptera</taxon>
        <taxon>Phasmatodea</taxon>
        <taxon>Verophasmatodea</taxon>
        <taxon>Anareolatae</taxon>
        <taxon>Phasmatidae</taxon>
        <taxon>Eurycanthinae</taxon>
        <taxon>Dryococelus</taxon>
    </lineage>
</organism>
<dbReference type="InterPro" id="IPR000618">
    <property type="entry name" value="Insect_cuticle"/>
</dbReference>
<dbReference type="EMBL" id="JARBHB010000007">
    <property type="protein sequence ID" value="KAJ8880119.1"/>
    <property type="molecule type" value="Genomic_DNA"/>
</dbReference>
<gene>
    <name evidence="4" type="ORF">PR048_020742</name>
</gene>
<evidence type="ECO:0000313" key="4">
    <source>
        <dbReference type="EMBL" id="KAJ8880119.1"/>
    </source>
</evidence>
<dbReference type="InterPro" id="IPR051217">
    <property type="entry name" value="Insect_Cuticle_Struc_Prot"/>
</dbReference>
<dbReference type="PANTHER" id="PTHR12236">
    <property type="entry name" value="STRUCTURAL CONTITUENT OF CUTICLE"/>
    <property type="match status" value="1"/>
</dbReference>
<evidence type="ECO:0000313" key="5">
    <source>
        <dbReference type="Proteomes" id="UP001159363"/>
    </source>
</evidence>
<evidence type="ECO:0000256" key="1">
    <source>
        <dbReference type="ARBA" id="ARBA00022460"/>
    </source>
</evidence>
<reference evidence="4 5" key="1">
    <citation type="submission" date="2023-02" db="EMBL/GenBank/DDBJ databases">
        <title>LHISI_Scaffold_Assembly.</title>
        <authorList>
            <person name="Stuart O.P."/>
            <person name="Cleave R."/>
            <person name="Magrath M.J.L."/>
            <person name="Mikheyev A.S."/>
        </authorList>
    </citation>
    <scope>NUCLEOTIDE SEQUENCE [LARGE SCALE GENOMIC DNA]</scope>
    <source>
        <strain evidence="4">Daus_M_001</strain>
        <tissue evidence="4">Leg muscle</tissue>
    </source>
</reference>
<keyword evidence="3" id="KW-0472">Membrane</keyword>
<sequence>MDETQQRRGMLAQTTTYCVMDSSHTASHGEKSDSGADDMQLTTAVLILVATGVILASPQLAPLPYDYSWKVEDAPSNSYYNQREAGDANGRVDGSYQVWLPDGRLMTISYYVDGESGYVPKITYEQNANPFVG</sequence>
<keyword evidence="5" id="KW-1185">Reference proteome</keyword>
<evidence type="ECO:0008006" key="6">
    <source>
        <dbReference type="Google" id="ProtNLM"/>
    </source>
</evidence>
<proteinExistence type="predicted"/>
<feature type="transmembrane region" description="Helical" evidence="3">
    <location>
        <begin position="41"/>
        <end position="61"/>
    </location>
</feature>
<accession>A0ABQ9H749</accession>
<keyword evidence="3" id="KW-0812">Transmembrane</keyword>
<dbReference type="Proteomes" id="UP001159363">
    <property type="component" value="Chromosome 6"/>
</dbReference>
<comment type="caution">
    <text evidence="4">The sequence shown here is derived from an EMBL/GenBank/DDBJ whole genome shotgun (WGS) entry which is preliminary data.</text>
</comment>
<dbReference type="PANTHER" id="PTHR12236:SF98">
    <property type="entry name" value="CUTICULAR PROTEIN 56F"/>
    <property type="match status" value="1"/>
</dbReference>
<keyword evidence="1 2" id="KW-0193">Cuticle</keyword>
<evidence type="ECO:0000256" key="3">
    <source>
        <dbReference type="SAM" id="Phobius"/>
    </source>
</evidence>
<keyword evidence="3" id="KW-1133">Transmembrane helix</keyword>
<dbReference type="PROSITE" id="PS51155">
    <property type="entry name" value="CHIT_BIND_RR_2"/>
    <property type="match status" value="1"/>
</dbReference>
<evidence type="ECO:0000256" key="2">
    <source>
        <dbReference type="PROSITE-ProRule" id="PRU00497"/>
    </source>
</evidence>